<evidence type="ECO:0000313" key="2">
    <source>
        <dbReference type="EMBL" id="TGD57916.1"/>
    </source>
</evidence>
<dbReference type="RefSeq" id="WP_135526088.1">
    <property type="nucleotide sequence ID" value="NZ_SRLH01000004.1"/>
</dbReference>
<evidence type="ECO:0000313" key="3">
    <source>
        <dbReference type="Proteomes" id="UP000297407"/>
    </source>
</evidence>
<dbReference type="Proteomes" id="UP000297407">
    <property type="component" value="Unassembled WGS sequence"/>
</dbReference>
<dbReference type="InterPro" id="IPR032710">
    <property type="entry name" value="NTF2-like_dom_sf"/>
</dbReference>
<sequence>METNLLNVKKQITEVENRLLAAIKSSDVKALDTLLHDDLLFITPDGQVLTKAMDLASHASGNMVIDYIVSVVDMVNIIEDTAVAIVTIETKGKMLNQPIEGKFKYVRVWRLSENHWKVIAGSCMAL</sequence>
<dbReference type="InterPro" id="IPR027843">
    <property type="entry name" value="DUF4440"/>
</dbReference>
<organism evidence="2 3">
    <name type="scientific">Flavobacterium humi</name>
    <dbReference type="NCBI Taxonomy" id="2562683"/>
    <lineage>
        <taxon>Bacteria</taxon>
        <taxon>Pseudomonadati</taxon>
        <taxon>Bacteroidota</taxon>
        <taxon>Flavobacteriia</taxon>
        <taxon>Flavobacteriales</taxon>
        <taxon>Flavobacteriaceae</taxon>
        <taxon>Flavobacterium</taxon>
    </lineage>
</organism>
<name>A0A4Z0L5W9_9FLAO</name>
<dbReference type="Pfam" id="PF14534">
    <property type="entry name" value="DUF4440"/>
    <property type="match status" value="1"/>
</dbReference>
<dbReference type="EMBL" id="SRLH01000004">
    <property type="protein sequence ID" value="TGD57916.1"/>
    <property type="molecule type" value="Genomic_DNA"/>
</dbReference>
<dbReference type="AlphaFoldDB" id="A0A4Z0L5W9"/>
<dbReference type="SUPFAM" id="SSF54427">
    <property type="entry name" value="NTF2-like"/>
    <property type="match status" value="1"/>
</dbReference>
<proteinExistence type="predicted"/>
<keyword evidence="3" id="KW-1185">Reference proteome</keyword>
<protein>
    <submittedName>
        <fullName evidence="2">Nuclear transport factor 2 family protein</fullName>
    </submittedName>
</protein>
<comment type="caution">
    <text evidence="2">The sequence shown here is derived from an EMBL/GenBank/DDBJ whole genome shotgun (WGS) entry which is preliminary data.</text>
</comment>
<gene>
    <name evidence="2" type="ORF">E4635_07860</name>
</gene>
<feature type="domain" description="DUF4440" evidence="1">
    <location>
        <begin position="12"/>
        <end position="118"/>
    </location>
</feature>
<reference evidence="2 3" key="1">
    <citation type="submission" date="2019-04" db="EMBL/GenBank/DDBJ databases">
        <title>Flavobacterium sp. strain DS2-A Genome sequencing and assembly.</title>
        <authorList>
            <person name="Kim I."/>
        </authorList>
    </citation>
    <scope>NUCLEOTIDE SEQUENCE [LARGE SCALE GENOMIC DNA]</scope>
    <source>
        <strain evidence="2 3">DS2-A</strain>
    </source>
</reference>
<evidence type="ECO:0000259" key="1">
    <source>
        <dbReference type="Pfam" id="PF14534"/>
    </source>
</evidence>
<dbReference type="OrthoDB" id="997066at2"/>
<accession>A0A4Z0L5W9</accession>
<dbReference type="Gene3D" id="3.10.450.50">
    <property type="match status" value="1"/>
</dbReference>